<sequence>MKSAQLADWCCEEFRGKLEAWTGDLAKSKLGLNSEQWRRLCGYGLPAERITAVIHNGAAVNGNASFPTLQAINVDSTADLIRAASHSAALTDFVYISGGQRLRISEDDDMEIAEEVAQSNGYAQSKCLSELIVKRYAQGIASPQQNISIIKPGYIIGIPEEGVANVDDFIWRLTASCVDVKGYNAMDAESLLFISDVDRVTTAISECCSRTEPTQARAANVVKILDGMPVSSFWEVLRHGLGCELHPLDPDSWMNRTYKSIEERRERHQLWPLLQIVEEGHGRIGTPYHPQGMVNIDQRRIQAAVKKNVEYLSSIGFLPMPGGQRVSSEDSIAAVRFTGTPNMAVA</sequence>
<dbReference type="EMBL" id="JBEFKJ010000028">
    <property type="protein sequence ID" value="KAL2038968.1"/>
    <property type="molecule type" value="Genomic_DNA"/>
</dbReference>
<evidence type="ECO:0000259" key="3">
    <source>
        <dbReference type="Pfam" id="PF07993"/>
    </source>
</evidence>
<evidence type="ECO:0000256" key="1">
    <source>
        <dbReference type="ARBA" id="ARBA00022450"/>
    </source>
</evidence>
<accession>A0ABR4A003</accession>
<keyword evidence="5" id="KW-1185">Reference proteome</keyword>
<keyword evidence="2" id="KW-0597">Phosphoprotein</keyword>
<keyword evidence="1" id="KW-0596">Phosphopantetheine</keyword>
<dbReference type="InterPro" id="IPR036291">
    <property type="entry name" value="NAD(P)-bd_dom_sf"/>
</dbReference>
<dbReference type="Proteomes" id="UP001590950">
    <property type="component" value="Unassembled WGS sequence"/>
</dbReference>
<reference evidence="4 5" key="1">
    <citation type="submission" date="2024-09" db="EMBL/GenBank/DDBJ databases">
        <title>Rethinking Asexuality: The Enigmatic Case of Functional Sexual Genes in Lepraria (Stereocaulaceae).</title>
        <authorList>
            <person name="Doellman M."/>
            <person name="Sun Y."/>
            <person name="Barcenas-Pena A."/>
            <person name="Lumbsch H.T."/>
            <person name="Grewe F."/>
        </authorList>
    </citation>
    <scope>NUCLEOTIDE SEQUENCE [LARGE SCALE GENOMIC DNA]</scope>
    <source>
        <strain evidence="4 5">Mercado 3170</strain>
    </source>
</reference>
<dbReference type="PANTHER" id="PTHR44845">
    <property type="entry name" value="CARRIER DOMAIN-CONTAINING PROTEIN"/>
    <property type="match status" value="1"/>
</dbReference>
<proteinExistence type="predicted"/>
<dbReference type="Gene3D" id="3.40.50.720">
    <property type="entry name" value="NAD(P)-binding Rossmann-like Domain"/>
    <property type="match status" value="1"/>
</dbReference>
<name>A0ABR4A003_9LECA</name>
<comment type="caution">
    <text evidence="4">The sequence shown here is derived from an EMBL/GenBank/DDBJ whole genome shotgun (WGS) entry which is preliminary data.</text>
</comment>
<organism evidence="4 5">
    <name type="scientific">Stereocaulon virgatum</name>
    <dbReference type="NCBI Taxonomy" id="373712"/>
    <lineage>
        <taxon>Eukaryota</taxon>
        <taxon>Fungi</taxon>
        <taxon>Dikarya</taxon>
        <taxon>Ascomycota</taxon>
        <taxon>Pezizomycotina</taxon>
        <taxon>Lecanoromycetes</taxon>
        <taxon>OSLEUM clade</taxon>
        <taxon>Lecanoromycetidae</taxon>
        <taxon>Lecanorales</taxon>
        <taxon>Lecanorineae</taxon>
        <taxon>Stereocaulaceae</taxon>
        <taxon>Stereocaulon</taxon>
    </lineage>
</organism>
<gene>
    <name evidence="4" type="ORF">N7G274_008308</name>
</gene>
<dbReference type="InterPro" id="IPR013120">
    <property type="entry name" value="FAR_NAD-bd"/>
</dbReference>
<dbReference type="Pfam" id="PF07993">
    <property type="entry name" value="NAD_binding_4"/>
    <property type="match status" value="1"/>
</dbReference>
<evidence type="ECO:0000256" key="2">
    <source>
        <dbReference type="ARBA" id="ARBA00022553"/>
    </source>
</evidence>
<evidence type="ECO:0000313" key="4">
    <source>
        <dbReference type="EMBL" id="KAL2038968.1"/>
    </source>
</evidence>
<dbReference type="PANTHER" id="PTHR44845:SF4">
    <property type="entry name" value="NONRIBOSOMAL PEPTIDE SYNTHASE INPA"/>
    <property type="match status" value="1"/>
</dbReference>
<dbReference type="SUPFAM" id="SSF51735">
    <property type="entry name" value="NAD(P)-binding Rossmann-fold domains"/>
    <property type="match status" value="1"/>
</dbReference>
<protein>
    <recommendedName>
        <fullName evidence="3">Thioester reductase (TE) domain-containing protein</fullName>
    </recommendedName>
</protein>
<evidence type="ECO:0000313" key="5">
    <source>
        <dbReference type="Proteomes" id="UP001590950"/>
    </source>
</evidence>
<feature type="domain" description="Thioester reductase (TE)" evidence="3">
    <location>
        <begin position="13"/>
        <end position="201"/>
    </location>
</feature>